<reference evidence="3" key="1">
    <citation type="journal article" date="2011" name="Nat. Genet.">
        <title>The Arabidopsis lyrata genome sequence and the basis of rapid genome size change.</title>
        <authorList>
            <person name="Hu T.T."/>
            <person name="Pattyn P."/>
            <person name="Bakker E.G."/>
            <person name="Cao J."/>
            <person name="Cheng J.-F."/>
            <person name="Clark R.M."/>
            <person name="Fahlgren N."/>
            <person name="Fawcett J.A."/>
            <person name="Grimwood J."/>
            <person name="Gundlach H."/>
            <person name="Haberer G."/>
            <person name="Hollister J.D."/>
            <person name="Ossowski S."/>
            <person name="Ottilar R.P."/>
            <person name="Salamov A.A."/>
            <person name="Schneeberger K."/>
            <person name="Spannagl M."/>
            <person name="Wang X."/>
            <person name="Yang L."/>
            <person name="Nasrallah M.E."/>
            <person name="Bergelson J."/>
            <person name="Carrington J.C."/>
            <person name="Gaut B.S."/>
            <person name="Schmutz J."/>
            <person name="Mayer K.F.X."/>
            <person name="Van de Peer Y."/>
            <person name="Grigoriev I.V."/>
            <person name="Nordborg M."/>
            <person name="Weigel D."/>
            <person name="Guo Y.-L."/>
        </authorList>
    </citation>
    <scope>NUCLEOTIDE SEQUENCE [LARGE SCALE GENOMIC DNA]</scope>
    <source>
        <strain evidence="3">cv. MN47</strain>
    </source>
</reference>
<dbReference type="HOGENOM" id="CLU_3016948_0_0_1"/>
<gene>
    <name evidence="2" type="ORF">ARALYDRAFT_901170</name>
</gene>
<dbReference type="Proteomes" id="UP000008694">
    <property type="component" value="Unassembled WGS sequence"/>
</dbReference>
<evidence type="ECO:0000313" key="2">
    <source>
        <dbReference type="EMBL" id="EFH56935.1"/>
    </source>
</evidence>
<accession>D7LL36</accession>
<sequence length="56" mass="6144">MDPPPPRNPSHDNSKYEPNTTSSIPQSDESSTLTEVSSMNPPPPRNPNLPDLKTTE</sequence>
<dbReference type="Gramene" id="scaffold_400671.1">
    <property type="protein sequence ID" value="scaffold_400671.1"/>
    <property type="gene ID" value="scaffold_400671.1"/>
</dbReference>
<keyword evidence="3" id="KW-1185">Reference proteome</keyword>
<feature type="region of interest" description="Disordered" evidence="1">
    <location>
        <begin position="1"/>
        <end position="56"/>
    </location>
</feature>
<name>D7LL36_ARALL</name>
<evidence type="ECO:0000313" key="3">
    <source>
        <dbReference type="Proteomes" id="UP000008694"/>
    </source>
</evidence>
<dbReference type="AlphaFoldDB" id="D7LL36"/>
<proteinExistence type="predicted"/>
<organism evidence="3">
    <name type="scientific">Arabidopsis lyrata subsp. lyrata</name>
    <name type="common">Lyre-leaved rock-cress</name>
    <dbReference type="NCBI Taxonomy" id="81972"/>
    <lineage>
        <taxon>Eukaryota</taxon>
        <taxon>Viridiplantae</taxon>
        <taxon>Streptophyta</taxon>
        <taxon>Embryophyta</taxon>
        <taxon>Tracheophyta</taxon>
        <taxon>Spermatophyta</taxon>
        <taxon>Magnoliopsida</taxon>
        <taxon>eudicotyledons</taxon>
        <taxon>Gunneridae</taxon>
        <taxon>Pentapetalae</taxon>
        <taxon>rosids</taxon>
        <taxon>malvids</taxon>
        <taxon>Brassicales</taxon>
        <taxon>Brassicaceae</taxon>
        <taxon>Camelineae</taxon>
        <taxon>Arabidopsis</taxon>
    </lineage>
</organism>
<evidence type="ECO:0000256" key="1">
    <source>
        <dbReference type="SAM" id="MobiDB-lite"/>
    </source>
</evidence>
<dbReference type="STRING" id="81972.D7LL36"/>
<feature type="compositionally biased region" description="Polar residues" evidence="1">
    <location>
        <begin position="16"/>
        <end position="39"/>
    </location>
</feature>
<dbReference type="EMBL" id="GL348716">
    <property type="protein sequence ID" value="EFH56935.1"/>
    <property type="molecule type" value="Genomic_DNA"/>
</dbReference>
<protein>
    <submittedName>
        <fullName evidence="2">Predicted protein</fullName>
    </submittedName>
</protein>